<dbReference type="PANTHER" id="PTHR47934:SF6">
    <property type="entry name" value="MITOCHONDRIAL GROUP I INTRON SPLICING FACTOR CCM1-RELATED"/>
    <property type="match status" value="1"/>
</dbReference>
<proteinExistence type="predicted"/>
<organism evidence="1 2">
    <name type="scientific">Batrachochytrium dendrobatidis (strain JEL423)</name>
    <dbReference type="NCBI Taxonomy" id="403673"/>
    <lineage>
        <taxon>Eukaryota</taxon>
        <taxon>Fungi</taxon>
        <taxon>Fungi incertae sedis</taxon>
        <taxon>Chytridiomycota</taxon>
        <taxon>Chytridiomycota incertae sedis</taxon>
        <taxon>Chytridiomycetes</taxon>
        <taxon>Rhizophydiales</taxon>
        <taxon>Rhizophydiales incertae sedis</taxon>
        <taxon>Batrachochytrium</taxon>
    </lineage>
</organism>
<dbReference type="InterPro" id="IPR051114">
    <property type="entry name" value="Mito_RNA_Proc_CCM1"/>
</dbReference>
<evidence type="ECO:0000313" key="1">
    <source>
        <dbReference type="EMBL" id="OAJ42359.1"/>
    </source>
</evidence>
<dbReference type="InterPro" id="IPR011990">
    <property type="entry name" value="TPR-like_helical_dom_sf"/>
</dbReference>
<dbReference type="GO" id="GO:0003729">
    <property type="term" value="F:mRNA binding"/>
    <property type="evidence" value="ECO:0007669"/>
    <property type="project" value="TreeGrafter"/>
</dbReference>
<dbReference type="GO" id="GO:0007005">
    <property type="term" value="P:mitochondrion organization"/>
    <property type="evidence" value="ECO:0007669"/>
    <property type="project" value="TreeGrafter"/>
</dbReference>
<protein>
    <recommendedName>
        <fullName evidence="3">Pentacotripeptide-repeat region of PRORP domain-containing protein</fullName>
    </recommendedName>
</protein>
<dbReference type="VEuPathDB" id="FungiDB:BDEG_25815"/>
<evidence type="ECO:0008006" key="3">
    <source>
        <dbReference type="Google" id="ProtNLM"/>
    </source>
</evidence>
<reference evidence="1 2" key="1">
    <citation type="submission" date="2006-10" db="EMBL/GenBank/DDBJ databases">
        <title>The Genome Sequence of Batrachochytrium dendrobatidis JEL423.</title>
        <authorList>
            <consortium name="The Broad Institute Genome Sequencing Platform"/>
            <person name="Birren B."/>
            <person name="Lander E."/>
            <person name="Galagan J."/>
            <person name="Cuomo C."/>
            <person name="Devon K."/>
            <person name="Jaffe D."/>
            <person name="Butler J."/>
            <person name="Alvarez P."/>
            <person name="Gnerre S."/>
            <person name="Grabherr M."/>
            <person name="Kleber M."/>
            <person name="Mauceli E."/>
            <person name="Brockman W."/>
            <person name="Young S."/>
            <person name="LaButti K."/>
            <person name="Sykes S."/>
            <person name="DeCaprio D."/>
            <person name="Crawford M."/>
            <person name="Koehrsen M."/>
            <person name="Engels R."/>
            <person name="Montgomery P."/>
            <person name="Pearson M."/>
            <person name="Howarth C."/>
            <person name="Larson L."/>
            <person name="White J."/>
            <person name="O'Leary S."/>
            <person name="Kodira C."/>
            <person name="Zeng Q."/>
            <person name="Yandava C."/>
            <person name="Alvarado L."/>
            <person name="Longcore J."/>
            <person name="James T."/>
        </authorList>
    </citation>
    <scope>NUCLEOTIDE SEQUENCE [LARGE SCALE GENOMIC DNA]</scope>
    <source>
        <strain evidence="1 2">JEL423</strain>
    </source>
</reference>
<dbReference type="PANTHER" id="PTHR47934">
    <property type="entry name" value="PENTATRICOPEPTIDE REPEAT-CONTAINING PROTEIN PET309, MITOCHONDRIAL"/>
    <property type="match status" value="1"/>
</dbReference>
<dbReference type="GO" id="GO:0005739">
    <property type="term" value="C:mitochondrion"/>
    <property type="evidence" value="ECO:0007669"/>
    <property type="project" value="TreeGrafter"/>
</dbReference>
<dbReference type="GO" id="GO:0006396">
    <property type="term" value="P:RNA processing"/>
    <property type="evidence" value="ECO:0007669"/>
    <property type="project" value="TreeGrafter"/>
</dbReference>
<name>A0A177WQH0_BATDL</name>
<dbReference type="AlphaFoldDB" id="A0A177WQH0"/>
<dbReference type="EMBL" id="DS022307">
    <property type="protein sequence ID" value="OAJ42359.1"/>
    <property type="molecule type" value="Genomic_DNA"/>
</dbReference>
<dbReference type="OrthoDB" id="185373at2759"/>
<dbReference type="Gene3D" id="1.25.40.10">
    <property type="entry name" value="Tetratricopeptide repeat domain"/>
    <property type="match status" value="1"/>
</dbReference>
<accession>A0A177WQH0</accession>
<evidence type="ECO:0000313" key="2">
    <source>
        <dbReference type="Proteomes" id="UP000077115"/>
    </source>
</evidence>
<reference evidence="1 2" key="2">
    <citation type="submission" date="2016-05" db="EMBL/GenBank/DDBJ databases">
        <title>Lineage-specific infection strategies underlie the spectrum of fungal disease in amphibians.</title>
        <authorList>
            <person name="Cuomo C.A."/>
            <person name="Farrer R.A."/>
            <person name="James T."/>
            <person name="Longcore J."/>
            <person name="Birren B."/>
        </authorList>
    </citation>
    <scope>NUCLEOTIDE SEQUENCE [LARGE SCALE GENOMIC DNA]</scope>
    <source>
        <strain evidence="1 2">JEL423</strain>
    </source>
</reference>
<sequence>MRKTFRPLFNPSIWSGNSSVNPSTVDEGIGYNRYPTIVTTVAQTIHHVVRCVIDLSHSCPANSQLCYNSFKPTSACKKQDFDFLPRQHHTAHLSHSNLSATLFSSFTTSPIRSGVYRFGSLISPSISGYQKRFYFGSVPTKPFGNSAQSDTESLTTSKALSDDGVHLDCTSDNELIKRVHNHLLVADVDPAIDILINHLKTFKHPSAAKPLISALLARLVTIHHSTTNRFLCALVIDWLYLLNQKTASAQAASAIVRSLDRNICIEFNQSCLLKLVSMPVDSTSVYISSILIDLLKKSLFSDPANTNAAQNYTQMLIRSSPDDSFQNIMRLLIQLCSKLNSSGKNRGHQVLQILLEPVLNHVSHLGERDRIVQILKLIGPSKYVFSLSLIQGIIVGLLKSKSPELVHDILNILDEAKCLQHVSVVIPLIQALLNQHLFLLAEQLYKEAHSMQFDAEDMLFITNIMSAHFLAIGDLTTITQEIDRLISQGRSISCHLLMIRRTELICKSHTPRDAFEELVRYKSMGVPVSSGSLTQIMNALYKNKQFSEVIEVFHSYSALGLSPDVVSCSILCKIFVLNQDKNGLDMLLGYMAEKGIKYDTMFYQQLLYFYQQFPCNKESFKFVEDLLFHQVPLYKAATRILLSWLVKNKEVHLALKVWQDGHRRMVYFDINSAKSLAALCMYHGLEDARRNVIVQFKESTYQKQASQQPAHFNYSYMQTEIAFDAHNDTRPSVKFFSTPDMENMIDS</sequence>
<gene>
    <name evidence="1" type="ORF">BDEG_25815</name>
</gene>
<dbReference type="Proteomes" id="UP000077115">
    <property type="component" value="Unassembled WGS sequence"/>
</dbReference>